<dbReference type="AlphaFoldDB" id="A0AA36DQU1"/>
<gene>
    <name evidence="1" type="ORF">CYNAS_LOCUS3283</name>
</gene>
<proteinExistence type="predicted"/>
<dbReference type="Proteomes" id="UP001176961">
    <property type="component" value="Unassembled WGS sequence"/>
</dbReference>
<name>A0AA36DQU1_CYLNA</name>
<dbReference type="EMBL" id="CATQJL010000001">
    <property type="protein sequence ID" value="CAJ0591300.1"/>
    <property type="molecule type" value="Genomic_DNA"/>
</dbReference>
<organism evidence="1 2">
    <name type="scientific">Cylicocyclus nassatus</name>
    <name type="common">Nematode worm</name>
    <dbReference type="NCBI Taxonomy" id="53992"/>
    <lineage>
        <taxon>Eukaryota</taxon>
        <taxon>Metazoa</taxon>
        <taxon>Ecdysozoa</taxon>
        <taxon>Nematoda</taxon>
        <taxon>Chromadorea</taxon>
        <taxon>Rhabditida</taxon>
        <taxon>Rhabditina</taxon>
        <taxon>Rhabditomorpha</taxon>
        <taxon>Strongyloidea</taxon>
        <taxon>Strongylidae</taxon>
        <taxon>Cylicocyclus</taxon>
    </lineage>
</organism>
<evidence type="ECO:0000313" key="2">
    <source>
        <dbReference type="Proteomes" id="UP001176961"/>
    </source>
</evidence>
<sequence length="120" mass="13672">MLYRYIIAVSMLAVPASFLASNCFTWFDTILLGDLLLRGFKHNCTMANLSTKEAHDLARRTNSASITQLFEEKSLKAYHRFGYQVFPYLRLTSDKYAAATGTAPWLKRDVDVQVIQSISR</sequence>
<reference evidence="1" key="1">
    <citation type="submission" date="2023-07" db="EMBL/GenBank/DDBJ databases">
        <authorList>
            <consortium name="CYATHOMIX"/>
        </authorList>
    </citation>
    <scope>NUCLEOTIDE SEQUENCE</scope>
    <source>
        <strain evidence="1">N/A</strain>
    </source>
</reference>
<accession>A0AA36DQU1</accession>
<keyword evidence="2" id="KW-1185">Reference proteome</keyword>
<protein>
    <submittedName>
        <fullName evidence="1">Uncharacterized protein</fullName>
    </submittedName>
</protein>
<comment type="caution">
    <text evidence="1">The sequence shown here is derived from an EMBL/GenBank/DDBJ whole genome shotgun (WGS) entry which is preliminary data.</text>
</comment>
<evidence type="ECO:0000313" key="1">
    <source>
        <dbReference type="EMBL" id="CAJ0591300.1"/>
    </source>
</evidence>